<evidence type="ECO:0000259" key="3">
    <source>
        <dbReference type="PROSITE" id="PS50043"/>
    </source>
</evidence>
<dbReference type="InterPro" id="IPR041664">
    <property type="entry name" value="AAA_16"/>
</dbReference>
<dbReference type="EMBL" id="JAPCID010000050">
    <property type="protein sequence ID" value="MDA0141116.1"/>
    <property type="molecule type" value="Genomic_DNA"/>
</dbReference>
<keyword evidence="1" id="KW-0547">Nucleotide-binding</keyword>
<dbReference type="PANTHER" id="PTHR16305">
    <property type="entry name" value="TESTICULAR SOLUBLE ADENYLYL CYCLASE"/>
    <property type="match status" value="1"/>
</dbReference>
<keyword evidence="5" id="KW-1185">Reference proteome</keyword>
<accession>A0ABT4RRA3</accession>
<dbReference type="Proteomes" id="UP001147700">
    <property type="component" value="Unassembled WGS sequence"/>
</dbReference>
<organism evidence="4 5">
    <name type="scientific">Solirubrobacter deserti</name>
    <dbReference type="NCBI Taxonomy" id="2282478"/>
    <lineage>
        <taxon>Bacteria</taxon>
        <taxon>Bacillati</taxon>
        <taxon>Actinomycetota</taxon>
        <taxon>Thermoleophilia</taxon>
        <taxon>Solirubrobacterales</taxon>
        <taxon>Solirubrobacteraceae</taxon>
        <taxon>Solirubrobacter</taxon>
    </lineage>
</organism>
<dbReference type="SUPFAM" id="SSF52540">
    <property type="entry name" value="P-loop containing nucleoside triphosphate hydrolases"/>
    <property type="match status" value="1"/>
</dbReference>
<evidence type="ECO:0000313" key="5">
    <source>
        <dbReference type="Proteomes" id="UP001147700"/>
    </source>
</evidence>
<dbReference type="InterPro" id="IPR027417">
    <property type="entry name" value="P-loop_NTPase"/>
</dbReference>
<name>A0ABT4RRA3_9ACTN</name>
<dbReference type="CDD" id="cd06170">
    <property type="entry name" value="LuxR_C_like"/>
    <property type="match status" value="1"/>
</dbReference>
<dbReference type="PROSITE" id="PS00622">
    <property type="entry name" value="HTH_LUXR_1"/>
    <property type="match status" value="1"/>
</dbReference>
<dbReference type="InterPro" id="IPR000792">
    <property type="entry name" value="Tscrpt_reg_LuxR_C"/>
</dbReference>
<evidence type="ECO:0000256" key="1">
    <source>
        <dbReference type="ARBA" id="ARBA00022741"/>
    </source>
</evidence>
<dbReference type="InterPro" id="IPR016032">
    <property type="entry name" value="Sig_transdc_resp-reg_C-effctor"/>
</dbReference>
<dbReference type="Pfam" id="PF13191">
    <property type="entry name" value="AAA_16"/>
    <property type="match status" value="1"/>
</dbReference>
<dbReference type="PROSITE" id="PS50043">
    <property type="entry name" value="HTH_LUXR_2"/>
    <property type="match status" value="1"/>
</dbReference>
<sequence>MIGRARELARLDEALTRLPAVVAITGEPGIGKSRLLAALRERVAGALVLSGRAAEFEREVPYGPFVDALDAHVATLSDTQLRGLDLAQLGGIFPSLADNATPTLAVERYRAHRALIELLGRLAATRPLVLTLDDMHDADPASIELLLALIRRPPSAQVLVAAALRPPAPDGFRDGELVRIDLGPLDPDEALQLIGSELPTARRDAVLRESGGNPFYIEQLARAGVALPGGVAEAIAGELRALDLPARRLLEGAAVAGDPFEPELAAAAADLADPLEPLDALLAAGLIRATDVPRQFTFRHPLVRRAVYEGAPGGWRLAAHARVARTLASRGAPPTILAHHVEFSAQPGDAQAVALLRAAGDMVRPRTPASAARWYEAALRLVAGAELDPAVGGTRRAILGDLARAEAAAGHLERSRRAVLEALVLVDPASPEYVRLVTECAAVEHWLGRHEDARRRLHAALDQHGDSQALKLELAFDALYGLDLATSAERARAALDGPDRGASASAAALLALVLAADGQRSAAEDAARAATTTLAGLDERTLAAQLQSLWYLAWAETFLDHYDASLEHSRRGLELSRATGQDWLVVPLLLAPVFALEMQGRLTEARETATAAVEAARLAGNPHHLAWALWEYGLTLWYGGDIPGSRVALEESHALADETGRNVLWESEPGWAFATVLAEEGDLVASRATQLRWCGGFDLDLVVPAERSIGWDIFTDTALALGDLDEAERTVERLEAHAPQVGRPLAAVLARRARGALLLARGDASAAAATAREAMEIAAGAGLKLESCRAQLLLGSALAVSDRPAAVRELRAAEEALDAGGAHILRDRARRELRRLGHRVDTARRRDPAGLEGLSAREAEVVALVAAGHSNPAIAAELFLSVKTVETHLRNVFAKLGVASRAEVAAAYARSNG</sequence>
<dbReference type="InterPro" id="IPR036388">
    <property type="entry name" value="WH-like_DNA-bd_sf"/>
</dbReference>
<keyword evidence="2" id="KW-0067">ATP-binding</keyword>
<dbReference type="PANTHER" id="PTHR16305:SF35">
    <property type="entry name" value="TRANSCRIPTIONAL ACTIVATOR DOMAIN"/>
    <property type="match status" value="1"/>
</dbReference>
<evidence type="ECO:0000256" key="2">
    <source>
        <dbReference type="ARBA" id="ARBA00022840"/>
    </source>
</evidence>
<dbReference type="SMART" id="SM00421">
    <property type="entry name" value="HTH_LUXR"/>
    <property type="match status" value="1"/>
</dbReference>
<evidence type="ECO:0000313" key="4">
    <source>
        <dbReference type="EMBL" id="MDA0141116.1"/>
    </source>
</evidence>
<dbReference type="Gene3D" id="3.40.50.300">
    <property type="entry name" value="P-loop containing nucleotide triphosphate hydrolases"/>
    <property type="match status" value="1"/>
</dbReference>
<dbReference type="SUPFAM" id="SSF46894">
    <property type="entry name" value="C-terminal effector domain of the bipartite response regulators"/>
    <property type="match status" value="1"/>
</dbReference>
<comment type="caution">
    <text evidence="4">The sequence shown here is derived from an EMBL/GenBank/DDBJ whole genome shotgun (WGS) entry which is preliminary data.</text>
</comment>
<protein>
    <submittedName>
        <fullName evidence="4">AAA family ATPase</fullName>
    </submittedName>
</protein>
<proteinExistence type="predicted"/>
<dbReference type="PRINTS" id="PR00038">
    <property type="entry name" value="HTHLUXR"/>
</dbReference>
<dbReference type="Pfam" id="PF00196">
    <property type="entry name" value="GerE"/>
    <property type="match status" value="1"/>
</dbReference>
<dbReference type="RefSeq" id="WP_202952487.1">
    <property type="nucleotide sequence ID" value="NZ_JAPCID010000050.1"/>
</dbReference>
<dbReference type="Gene3D" id="1.25.40.10">
    <property type="entry name" value="Tetratricopeptide repeat domain"/>
    <property type="match status" value="1"/>
</dbReference>
<gene>
    <name evidence="4" type="ORF">OJ962_26700</name>
</gene>
<dbReference type="Gene3D" id="1.10.10.10">
    <property type="entry name" value="Winged helix-like DNA-binding domain superfamily/Winged helix DNA-binding domain"/>
    <property type="match status" value="1"/>
</dbReference>
<reference evidence="4" key="1">
    <citation type="submission" date="2022-10" db="EMBL/GenBank/DDBJ databases">
        <title>The WGS of Solirubrobacter sp. CPCC 204708.</title>
        <authorList>
            <person name="Jiang Z."/>
        </authorList>
    </citation>
    <scope>NUCLEOTIDE SEQUENCE</scope>
    <source>
        <strain evidence="4">CPCC 204708</strain>
    </source>
</reference>
<feature type="domain" description="HTH luxR-type" evidence="3">
    <location>
        <begin position="847"/>
        <end position="913"/>
    </location>
</feature>
<dbReference type="SUPFAM" id="SSF48452">
    <property type="entry name" value="TPR-like"/>
    <property type="match status" value="1"/>
</dbReference>
<dbReference type="InterPro" id="IPR011990">
    <property type="entry name" value="TPR-like_helical_dom_sf"/>
</dbReference>